<gene>
    <name evidence="2" type="ORF">SLA_2459</name>
</gene>
<reference evidence="2 3" key="1">
    <citation type="journal article" date="2016" name="Genome Announc.">
        <title>Complete Genome Sequence of Thiostrepton-Producing Streptomyces laurentii ATCC 31255.</title>
        <authorList>
            <person name="Doi K."/>
            <person name="Fujino Y."/>
            <person name="Nagayoshi Y."/>
            <person name="Ohshima T."/>
            <person name="Ogata S."/>
        </authorList>
    </citation>
    <scope>NUCLEOTIDE SEQUENCE [LARGE SCALE GENOMIC DNA]</scope>
    <source>
        <strain evidence="2 3">ATCC 31255</strain>
    </source>
</reference>
<dbReference type="KEGG" id="slau:SLA_2459"/>
<evidence type="ECO:0000313" key="3">
    <source>
        <dbReference type="Proteomes" id="UP000217676"/>
    </source>
</evidence>
<name>A0A160NYW2_STRLU</name>
<dbReference type="EMBL" id="AP017424">
    <property type="protein sequence ID" value="BAU83386.1"/>
    <property type="molecule type" value="Genomic_DNA"/>
</dbReference>
<keyword evidence="3" id="KW-1185">Reference proteome</keyword>
<feature type="region of interest" description="Disordered" evidence="1">
    <location>
        <begin position="25"/>
        <end position="56"/>
    </location>
</feature>
<evidence type="ECO:0000313" key="2">
    <source>
        <dbReference type="EMBL" id="BAU83386.1"/>
    </source>
</evidence>
<dbReference type="AlphaFoldDB" id="A0A160NYW2"/>
<dbReference type="Gene3D" id="3.90.870.10">
    <property type="entry name" value="DHBP synthase"/>
    <property type="match status" value="1"/>
</dbReference>
<evidence type="ECO:0000256" key="1">
    <source>
        <dbReference type="SAM" id="MobiDB-lite"/>
    </source>
</evidence>
<proteinExistence type="predicted"/>
<dbReference type="Proteomes" id="UP000217676">
    <property type="component" value="Chromosome"/>
</dbReference>
<organism evidence="2 3">
    <name type="scientific">Streptomyces laurentii</name>
    <dbReference type="NCBI Taxonomy" id="39478"/>
    <lineage>
        <taxon>Bacteria</taxon>
        <taxon>Bacillati</taxon>
        <taxon>Actinomycetota</taxon>
        <taxon>Actinomycetes</taxon>
        <taxon>Kitasatosporales</taxon>
        <taxon>Streptomycetaceae</taxon>
        <taxon>Streptomyces</taxon>
    </lineage>
</organism>
<protein>
    <submittedName>
        <fullName evidence="2">Uncharacterized protein</fullName>
    </submittedName>
</protein>
<accession>A0A160NYW2</accession>
<sequence length="336" mass="34354">MGDEQAVPARTVATRAAVRQAMAEVAAGTDPAPRDTALPDTTPADTALSGTGLSGTGLSDTAAARAVPGAVDPGWAAARPPTLADAAAVRLAAADLAAGRVVVHGFAHGYALTARADREVIARAGRLTGRPDGRPCAVTTVPSAIRGLFDWSRLPATLPRRQIWALIDELYELGPFGFRGPAAERVPGHLTAEADGVPRTVRVIAPGRHCPSNAFLTAALTRTGAGLLFVTAAHRPGEPPYGCGESARAGFGGEPDVRVLAHADDAAARLRHPFHAPAPVPVSVIAFHRAAGHGRADLPVLTLERAGSLSEDHIRSLAARNGFALSPAPGAVRAGG</sequence>